<proteinExistence type="inferred from homology"/>
<evidence type="ECO:0008006" key="5">
    <source>
        <dbReference type="Google" id="ProtNLM"/>
    </source>
</evidence>
<dbReference type="InterPro" id="IPR011009">
    <property type="entry name" value="Kinase-like_dom_sf"/>
</dbReference>
<dbReference type="EMBL" id="JACXVP010000009">
    <property type="protein sequence ID" value="KAG5588190.1"/>
    <property type="molecule type" value="Genomic_DNA"/>
</dbReference>
<dbReference type="AlphaFoldDB" id="A0A9J5XMA0"/>
<evidence type="ECO:0000313" key="4">
    <source>
        <dbReference type="Proteomes" id="UP000824120"/>
    </source>
</evidence>
<keyword evidence="2" id="KW-0472">Membrane</keyword>
<evidence type="ECO:0000256" key="2">
    <source>
        <dbReference type="SAM" id="Phobius"/>
    </source>
</evidence>
<reference evidence="3 4" key="1">
    <citation type="submission" date="2020-09" db="EMBL/GenBank/DDBJ databases">
        <title>De no assembly of potato wild relative species, Solanum commersonii.</title>
        <authorList>
            <person name="Cho K."/>
        </authorList>
    </citation>
    <scope>NUCLEOTIDE SEQUENCE [LARGE SCALE GENOMIC DNA]</scope>
    <source>
        <strain evidence="3">LZ3.2</strain>
        <tissue evidence="3">Leaf</tissue>
    </source>
</reference>
<organism evidence="3 4">
    <name type="scientific">Solanum commersonii</name>
    <name type="common">Commerson's wild potato</name>
    <name type="synonym">Commerson's nightshade</name>
    <dbReference type="NCBI Taxonomy" id="4109"/>
    <lineage>
        <taxon>Eukaryota</taxon>
        <taxon>Viridiplantae</taxon>
        <taxon>Streptophyta</taxon>
        <taxon>Embryophyta</taxon>
        <taxon>Tracheophyta</taxon>
        <taxon>Spermatophyta</taxon>
        <taxon>Magnoliopsida</taxon>
        <taxon>eudicotyledons</taxon>
        <taxon>Gunneridae</taxon>
        <taxon>Pentapetalae</taxon>
        <taxon>asterids</taxon>
        <taxon>lamiids</taxon>
        <taxon>Solanales</taxon>
        <taxon>Solanaceae</taxon>
        <taxon>Solanoideae</taxon>
        <taxon>Solaneae</taxon>
        <taxon>Solanum</taxon>
    </lineage>
</organism>
<dbReference type="InterPro" id="IPR050235">
    <property type="entry name" value="CK1_Ser-Thr_kinase"/>
</dbReference>
<sequence length="130" mass="14880">MPTTQSGSQINLALLLVLGPIALVYIIDYALAKKYRDHETHEHIPFRENKRPTGTARYSSVSAHLGVEQSRRDDLECLGYVLMYFLRGSLPWQGLKADSKKQKYDKISEKKMLTPIEVVSLCTFQQQQHT</sequence>
<evidence type="ECO:0000256" key="1">
    <source>
        <dbReference type="ARBA" id="ARBA00005926"/>
    </source>
</evidence>
<protein>
    <recommendedName>
        <fullName evidence="5">Non-specific serine/threonine protein kinase</fullName>
    </recommendedName>
</protein>
<feature type="transmembrane region" description="Helical" evidence="2">
    <location>
        <begin position="12"/>
        <end position="31"/>
    </location>
</feature>
<dbReference type="Proteomes" id="UP000824120">
    <property type="component" value="Chromosome 9"/>
</dbReference>
<comment type="similarity">
    <text evidence="1">Belongs to the protein kinase superfamily. CK1 Ser/Thr protein kinase family. Casein kinase I subfamily.</text>
</comment>
<keyword evidence="2" id="KW-0812">Transmembrane</keyword>
<accession>A0A9J5XMA0</accession>
<dbReference type="OrthoDB" id="1692417at2759"/>
<keyword evidence="4" id="KW-1185">Reference proteome</keyword>
<dbReference type="PANTHER" id="PTHR11909">
    <property type="entry name" value="CASEIN KINASE-RELATED"/>
    <property type="match status" value="1"/>
</dbReference>
<dbReference type="Gene3D" id="1.10.510.10">
    <property type="entry name" value="Transferase(Phosphotransferase) domain 1"/>
    <property type="match status" value="1"/>
</dbReference>
<name>A0A9J5XMA0_SOLCO</name>
<keyword evidence="2" id="KW-1133">Transmembrane helix</keyword>
<gene>
    <name evidence="3" type="ORF">H5410_048624</name>
</gene>
<comment type="caution">
    <text evidence="3">The sequence shown here is derived from an EMBL/GenBank/DDBJ whole genome shotgun (WGS) entry which is preliminary data.</text>
</comment>
<dbReference type="SUPFAM" id="SSF56112">
    <property type="entry name" value="Protein kinase-like (PK-like)"/>
    <property type="match status" value="1"/>
</dbReference>
<evidence type="ECO:0000313" key="3">
    <source>
        <dbReference type="EMBL" id="KAG5588190.1"/>
    </source>
</evidence>